<dbReference type="CDD" id="cd03223">
    <property type="entry name" value="ABCD_peroxisomal_ALDP"/>
    <property type="match status" value="1"/>
</dbReference>
<evidence type="ECO:0000259" key="10">
    <source>
        <dbReference type="PROSITE" id="PS50929"/>
    </source>
</evidence>
<evidence type="ECO:0000313" key="12">
    <source>
        <dbReference type="Proteomes" id="UP000198925"/>
    </source>
</evidence>
<keyword evidence="2" id="KW-0813">Transport</keyword>
<dbReference type="SUPFAM" id="SSF52540">
    <property type="entry name" value="P-loop containing nucleoside triphosphate hydrolases"/>
    <property type="match status" value="1"/>
</dbReference>
<dbReference type="InterPro" id="IPR025662">
    <property type="entry name" value="Sigma_54_int_dom_ATP-bd_1"/>
</dbReference>
<dbReference type="InterPro" id="IPR050835">
    <property type="entry name" value="ABC_transporter_sub-D"/>
</dbReference>
<keyword evidence="6 8" id="KW-1133">Transmembrane helix</keyword>
<evidence type="ECO:0000259" key="9">
    <source>
        <dbReference type="PROSITE" id="PS50893"/>
    </source>
</evidence>
<keyword evidence="12" id="KW-1185">Reference proteome</keyword>
<dbReference type="GO" id="GO:0016887">
    <property type="term" value="F:ATP hydrolysis activity"/>
    <property type="evidence" value="ECO:0007669"/>
    <property type="project" value="InterPro"/>
</dbReference>
<evidence type="ECO:0000256" key="8">
    <source>
        <dbReference type="SAM" id="Phobius"/>
    </source>
</evidence>
<dbReference type="InterPro" id="IPR003439">
    <property type="entry name" value="ABC_transporter-like_ATP-bd"/>
</dbReference>
<organism evidence="11 12">
    <name type="scientific">Belnapia rosea</name>
    <dbReference type="NCBI Taxonomy" id="938405"/>
    <lineage>
        <taxon>Bacteria</taxon>
        <taxon>Pseudomonadati</taxon>
        <taxon>Pseudomonadota</taxon>
        <taxon>Alphaproteobacteria</taxon>
        <taxon>Acetobacterales</taxon>
        <taxon>Roseomonadaceae</taxon>
        <taxon>Belnapia</taxon>
    </lineage>
</organism>
<evidence type="ECO:0000256" key="5">
    <source>
        <dbReference type="ARBA" id="ARBA00022840"/>
    </source>
</evidence>
<dbReference type="GO" id="GO:0140359">
    <property type="term" value="F:ABC-type transporter activity"/>
    <property type="evidence" value="ECO:0007669"/>
    <property type="project" value="InterPro"/>
</dbReference>
<evidence type="ECO:0000256" key="2">
    <source>
        <dbReference type="ARBA" id="ARBA00022448"/>
    </source>
</evidence>
<dbReference type="PROSITE" id="PS00211">
    <property type="entry name" value="ABC_TRANSPORTER_1"/>
    <property type="match status" value="1"/>
</dbReference>
<dbReference type="PANTHER" id="PTHR11384:SF59">
    <property type="entry name" value="LYSOSOMAL COBALAMIN TRANSPORTER ABCD4"/>
    <property type="match status" value="1"/>
</dbReference>
<feature type="transmembrane region" description="Helical" evidence="8">
    <location>
        <begin position="70"/>
        <end position="97"/>
    </location>
</feature>
<keyword evidence="3 8" id="KW-0812">Transmembrane</keyword>
<reference evidence="11 12" key="1">
    <citation type="submission" date="2016-10" db="EMBL/GenBank/DDBJ databases">
        <authorList>
            <person name="de Groot N.N."/>
        </authorList>
    </citation>
    <scope>NUCLEOTIDE SEQUENCE [LARGE SCALE GENOMIC DNA]</scope>
    <source>
        <strain evidence="11 12">CPCC 100156</strain>
    </source>
</reference>
<dbReference type="SUPFAM" id="SSF90123">
    <property type="entry name" value="ABC transporter transmembrane region"/>
    <property type="match status" value="1"/>
</dbReference>
<accession>A0A1G7C5D4</accession>
<keyword evidence="5 11" id="KW-0067">ATP-binding</keyword>
<dbReference type="STRING" id="938405.SAMN02927895_04952"/>
<feature type="domain" description="ABC transmembrane type-1" evidence="10">
    <location>
        <begin position="38"/>
        <end position="333"/>
    </location>
</feature>
<feature type="transmembrane region" description="Helical" evidence="8">
    <location>
        <begin position="154"/>
        <end position="176"/>
    </location>
</feature>
<keyword evidence="4" id="KW-0547">Nucleotide-binding</keyword>
<dbReference type="Gene3D" id="3.40.50.300">
    <property type="entry name" value="P-loop containing nucleotide triphosphate hydrolases"/>
    <property type="match status" value="1"/>
</dbReference>
<dbReference type="Pfam" id="PF00005">
    <property type="entry name" value="ABC_tran"/>
    <property type="match status" value="1"/>
</dbReference>
<dbReference type="InterPro" id="IPR036640">
    <property type="entry name" value="ABC1_TM_sf"/>
</dbReference>
<evidence type="ECO:0000256" key="6">
    <source>
        <dbReference type="ARBA" id="ARBA00022989"/>
    </source>
</evidence>
<dbReference type="InterPro" id="IPR011527">
    <property type="entry name" value="ABC1_TM_dom"/>
</dbReference>
<dbReference type="GO" id="GO:0005886">
    <property type="term" value="C:plasma membrane"/>
    <property type="evidence" value="ECO:0007669"/>
    <property type="project" value="UniProtKB-SubCell"/>
</dbReference>
<dbReference type="InterPro" id="IPR027417">
    <property type="entry name" value="P-loop_NTPase"/>
</dbReference>
<protein>
    <submittedName>
        <fullName evidence="11">Putative ATP-binding cassette transporter</fullName>
    </submittedName>
</protein>
<dbReference type="Gene3D" id="1.20.1560.10">
    <property type="entry name" value="ABC transporter type 1, transmembrane domain"/>
    <property type="match status" value="1"/>
</dbReference>
<evidence type="ECO:0000256" key="7">
    <source>
        <dbReference type="ARBA" id="ARBA00023136"/>
    </source>
</evidence>
<dbReference type="Pfam" id="PF06472">
    <property type="entry name" value="ABC_membrane_2"/>
    <property type="match status" value="1"/>
</dbReference>
<feature type="transmembrane region" description="Helical" evidence="8">
    <location>
        <begin position="274"/>
        <end position="292"/>
    </location>
</feature>
<dbReference type="PANTHER" id="PTHR11384">
    <property type="entry name" value="ATP-BINDING CASSETTE, SUB-FAMILY D MEMBER"/>
    <property type="match status" value="1"/>
</dbReference>
<name>A0A1G7C5D4_9PROT</name>
<proteinExistence type="predicted"/>
<feature type="domain" description="ABC transporter" evidence="9">
    <location>
        <begin position="369"/>
        <end position="589"/>
    </location>
</feature>
<dbReference type="RefSeq" id="WP_090665039.1">
    <property type="nucleotide sequence ID" value="NZ_FMZX01000029.1"/>
</dbReference>
<comment type="subcellular location">
    <subcellularLocation>
        <location evidence="1">Cell membrane</location>
        <topology evidence="1">Multi-pass membrane protein</topology>
    </subcellularLocation>
</comment>
<evidence type="ECO:0000313" key="11">
    <source>
        <dbReference type="EMBL" id="SDE34519.1"/>
    </source>
</evidence>
<dbReference type="InterPro" id="IPR003593">
    <property type="entry name" value="AAA+_ATPase"/>
</dbReference>
<dbReference type="EMBL" id="FMZX01000029">
    <property type="protein sequence ID" value="SDE34519.1"/>
    <property type="molecule type" value="Genomic_DNA"/>
</dbReference>
<sequence>MADLRTPPTSQGAFRRTWRMARGWYGSEERVVAWALTAATLALTLAQIGTQLRLNLWHRDFFNALEQRQAGAGGAQVSVFLLLAGLSMAIAVSQLWARQMLALRWRRWLVHHLQERWLADACHYRMGLMPDAADNPDQRISENTRWATAMAVDLATGLLHALLTLASFAGVLWTLSSAVRLGGMEVPGSLVLVAGLYALVGGTLTWLIGRPMVDINIRRNHAESDHRFALLRLRESAEAVALIRGSADEATGLRGSFGRVVGVMHELLRTERQLMWLGSGFGMVAAVIPLLLASPGYFAGAITLGTLMQMAQAFTEVVRALSWFQESWPRLADWRSHVERIVALEDSLDAAEALGAESGIEIEEGGEVLAFEDLTVHGPDGKVLIAGASAEIRAGERVLIRGESGTGKSTLFRAAAGLWPWGEGVVRAPAREAMMILPQRPYLPLGTLREAVCYPAPAGRFSDASLQAALIRCGLPGLAGRLDEAGRWDRTLSLGQQQRIGFARLLLHRPRWVLLDEATSALDDAGQAALMGLFSAELAEATLVSIGHRPGLAEHHDRVLQLEPGAQGARLVSPRPVVTLPALVVAPYR</sequence>
<dbReference type="GO" id="GO:0005524">
    <property type="term" value="F:ATP binding"/>
    <property type="evidence" value="ECO:0007669"/>
    <property type="project" value="UniProtKB-KW"/>
</dbReference>
<keyword evidence="7 8" id="KW-0472">Membrane</keyword>
<dbReference type="PROSITE" id="PS00675">
    <property type="entry name" value="SIGMA54_INTERACT_1"/>
    <property type="match status" value="1"/>
</dbReference>
<dbReference type="AlphaFoldDB" id="A0A1G7C5D4"/>
<dbReference type="SMART" id="SM00382">
    <property type="entry name" value="AAA"/>
    <property type="match status" value="1"/>
</dbReference>
<feature type="transmembrane region" description="Helical" evidence="8">
    <location>
        <begin position="188"/>
        <end position="209"/>
    </location>
</feature>
<dbReference type="PROSITE" id="PS50893">
    <property type="entry name" value="ABC_TRANSPORTER_2"/>
    <property type="match status" value="1"/>
</dbReference>
<evidence type="ECO:0000256" key="4">
    <source>
        <dbReference type="ARBA" id="ARBA00022741"/>
    </source>
</evidence>
<dbReference type="Proteomes" id="UP000198925">
    <property type="component" value="Unassembled WGS sequence"/>
</dbReference>
<evidence type="ECO:0000256" key="3">
    <source>
        <dbReference type="ARBA" id="ARBA00022692"/>
    </source>
</evidence>
<dbReference type="PROSITE" id="PS50929">
    <property type="entry name" value="ABC_TM1F"/>
    <property type="match status" value="1"/>
</dbReference>
<gene>
    <name evidence="11" type="ORF">SAMN04487779_102934</name>
</gene>
<evidence type="ECO:0000256" key="1">
    <source>
        <dbReference type="ARBA" id="ARBA00004651"/>
    </source>
</evidence>
<dbReference type="InterPro" id="IPR017871">
    <property type="entry name" value="ABC_transporter-like_CS"/>
</dbReference>